<dbReference type="EMBL" id="CDMZ01003921">
    <property type="protein sequence ID" value="CEM48064.1"/>
    <property type="molecule type" value="Genomic_DNA"/>
</dbReference>
<feature type="compositionally biased region" description="Basic and acidic residues" evidence="1">
    <location>
        <begin position="21"/>
        <end position="38"/>
    </location>
</feature>
<dbReference type="AlphaFoldDB" id="A0A0G4HUI5"/>
<dbReference type="InterPro" id="IPR035979">
    <property type="entry name" value="RBD_domain_sf"/>
</dbReference>
<reference evidence="2" key="1">
    <citation type="submission" date="2014-11" db="EMBL/GenBank/DDBJ databases">
        <authorList>
            <person name="Otto D Thomas"/>
            <person name="Naeem Raeece"/>
        </authorList>
    </citation>
    <scope>NUCLEOTIDE SEQUENCE</scope>
</reference>
<dbReference type="SUPFAM" id="SSF54928">
    <property type="entry name" value="RNA-binding domain, RBD"/>
    <property type="match status" value="1"/>
</dbReference>
<dbReference type="GO" id="GO:0003676">
    <property type="term" value="F:nucleic acid binding"/>
    <property type="evidence" value="ECO:0007669"/>
    <property type="project" value="InterPro"/>
</dbReference>
<feature type="region of interest" description="Disordered" evidence="1">
    <location>
        <begin position="81"/>
        <end position="109"/>
    </location>
</feature>
<name>A0A0G4HUI5_9ALVE</name>
<feature type="region of interest" description="Disordered" evidence="1">
    <location>
        <begin position="1"/>
        <end position="46"/>
    </location>
</feature>
<organism evidence="2">
    <name type="scientific">Chromera velia CCMP2878</name>
    <dbReference type="NCBI Taxonomy" id="1169474"/>
    <lineage>
        <taxon>Eukaryota</taxon>
        <taxon>Sar</taxon>
        <taxon>Alveolata</taxon>
        <taxon>Colpodellida</taxon>
        <taxon>Chromeraceae</taxon>
        <taxon>Chromera</taxon>
    </lineage>
</organism>
<feature type="compositionally biased region" description="Basic and acidic residues" evidence="1">
    <location>
        <begin position="83"/>
        <end position="104"/>
    </location>
</feature>
<dbReference type="VEuPathDB" id="CryptoDB:Cvel_31846"/>
<accession>A0A0G4HUI5</accession>
<evidence type="ECO:0000313" key="2">
    <source>
        <dbReference type="EMBL" id="CEM48064.1"/>
    </source>
</evidence>
<dbReference type="CDD" id="cd00590">
    <property type="entry name" value="RRM_SF"/>
    <property type="match status" value="1"/>
</dbReference>
<proteinExistence type="predicted"/>
<evidence type="ECO:0008006" key="3">
    <source>
        <dbReference type="Google" id="ProtNLM"/>
    </source>
</evidence>
<sequence length="389" mass="44062">MDPQRGESRYRRPAARNAPLKRGEFRQRDKKPEAEKEGAAAWANQQIDEPITFLDVDGRKMVNKAMAPVLETEGFDWTAEVGRTGEKECAEESEERRDNTDRTQKKERKQLLPFSFKAKQILLSPDAVSGRLRQSGTITVENVPATATAWDVRKRMCTYGSVDEVRLDPPRTEDNENVDLSEILTPGGAKKTAYVRYYAREAAEFAYTQHKRTTEIKSAIEIHGSGVKFEINTHEATRRTCCIGGSHFLLGNMVSPDKFEWFAKVQGAPPDRAQLDLFTEEDEYTTSGEKCGNVLCFFCLDTGVIRISFVKGRVNRRIEIPFDDLRDSIEIAENRDEGLEKSVVLLFHLKKAPRVYREPLMDYLWAPDAVKDSQSGRKGGGQGQEKESD</sequence>
<feature type="compositionally biased region" description="Basic and acidic residues" evidence="1">
    <location>
        <begin position="1"/>
        <end position="10"/>
    </location>
</feature>
<dbReference type="Gene3D" id="3.30.70.330">
    <property type="match status" value="1"/>
</dbReference>
<dbReference type="InterPro" id="IPR012677">
    <property type="entry name" value="Nucleotide-bd_a/b_plait_sf"/>
</dbReference>
<evidence type="ECO:0000256" key="1">
    <source>
        <dbReference type="SAM" id="MobiDB-lite"/>
    </source>
</evidence>
<protein>
    <recommendedName>
        <fullName evidence="3">RRM domain-containing protein</fullName>
    </recommendedName>
</protein>
<gene>
    <name evidence="2" type="ORF">Cvel_31846</name>
</gene>